<feature type="region of interest" description="Disordered" evidence="1">
    <location>
        <begin position="76"/>
        <end position="132"/>
    </location>
</feature>
<reference evidence="2" key="2">
    <citation type="submission" date="2021-01" db="EMBL/GenBank/DDBJ databases">
        <authorList>
            <person name="Schikora-Tamarit M.A."/>
        </authorList>
    </citation>
    <scope>NUCLEOTIDE SEQUENCE</scope>
    <source>
        <strain evidence="2">CBS2887</strain>
    </source>
</reference>
<reference evidence="2" key="1">
    <citation type="journal article" date="2021" name="Open Biol.">
        <title>Shared evolutionary footprints suggest mitochondrial oxidative damage underlies multiple complex I losses in fungi.</title>
        <authorList>
            <person name="Schikora-Tamarit M.A."/>
            <person name="Marcet-Houben M."/>
            <person name="Nosek J."/>
            <person name="Gabaldon T."/>
        </authorList>
    </citation>
    <scope>NUCLEOTIDE SEQUENCE</scope>
    <source>
        <strain evidence="2">CBS2887</strain>
    </source>
</reference>
<proteinExistence type="predicted"/>
<organism evidence="2 3">
    <name type="scientific">Wickerhamomyces pijperi</name>
    <name type="common">Yeast</name>
    <name type="synonym">Pichia pijperi</name>
    <dbReference type="NCBI Taxonomy" id="599730"/>
    <lineage>
        <taxon>Eukaryota</taxon>
        <taxon>Fungi</taxon>
        <taxon>Dikarya</taxon>
        <taxon>Ascomycota</taxon>
        <taxon>Saccharomycotina</taxon>
        <taxon>Saccharomycetes</taxon>
        <taxon>Phaffomycetales</taxon>
        <taxon>Wickerhamomycetaceae</taxon>
        <taxon>Wickerhamomyces</taxon>
    </lineage>
</organism>
<evidence type="ECO:0000256" key="1">
    <source>
        <dbReference type="SAM" id="MobiDB-lite"/>
    </source>
</evidence>
<feature type="compositionally biased region" description="Polar residues" evidence="1">
    <location>
        <begin position="83"/>
        <end position="100"/>
    </location>
</feature>
<protein>
    <submittedName>
        <fullName evidence="2">Uncharacterized protein</fullName>
    </submittedName>
</protein>
<feature type="compositionally biased region" description="Polar residues" evidence="1">
    <location>
        <begin position="107"/>
        <end position="132"/>
    </location>
</feature>
<name>A0A9P8QA11_WICPI</name>
<dbReference type="Proteomes" id="UP000774326">
    <property type="component" value="Unassembled WGS sequence"/>
</dbReference>
<comment type="caution">
    <text evidence="2">The sequence shown here is derived from an EMBL/GenBank/DDBJ whole genome shotgun (WGS) entry which is preliminary data.</text>
</comment>
<evidence type="ECO:0000313" key="2">
    <source>
        <dbReference type="EMBL" id="KAH3686737.1"/>
    </source>
</evidence>
<dbReference type="OrthoDB" id="10636877at2759"/>
<evidence type="ECO:0000313" key="3">
    <source>
        <dbReference type="Proteomes" id="UP000774326"/>
    </source>
</evidence>
<sequence>MSLTKVADSFDWGSDGGQEIGSGLSVWTVVTHVNEELLSLVDITKEDLVTIVQQGDLVEQVVGILGTLVDSNQGGRVHDIGRGSQSTDEFQSSGSIQTSGGVIPTLQLGTSKRNLSNGNSLSLTTGNTSNQF</sequence>
<dbReference type="AlphaFoldDB" id="A0A9P8QA11"/>
<accession>A0A9P8QA11</accession>
<dbReference type="EMBL" id="JAEUBG010001215">
    <property type="protein sequence ID" value="KAH3686737.1"/>
    <property type="molecule type" value="Genomic_DNA"/>
</dbReference>
<gene>
    <name evidence="2" type="ORF">WICPIJ_002280</name>
</gene>
<keyword evidence="3" id="KW-1185">Reference proteome</keyword>